<dbReference type="Proteomes" id="UP000216311">
    <property type="component" value="Unassembled WGS sequence"/>
</dbReference>
<dbReference type="RefSeq" id="WP_094363306.1">
    <property type="nucleotide sequence ID" value="NZ_NMVQ01000008.1"/>
</dbReference>
<evidence type="ECO:0000313" key="2">
    <source>
        <dbReference type="EMBL" id="OYO23072.1"/>
    </source>
</evidence>
<dbReference type="PANTHER" id="PTHR34310:SF9">
    <property type="entry name" value="BLR5716 PROTEIN"/>
    <property type="match status" value="1"/>
</dbReference>
<dbReference type="AlphaFoldDB" id="A0A255H6H3"/>
<protein>
    <recommendedName>
        <fullName evidence="1">DUF427 domain-containing protein</fullName>
    </recommendedName>
</protein>
<organism evidence="2 3">
    <name type="scientific">Enemella dayhoffiae</name>
    <dbReference type="NCBI Taxonomy" id="2016507"/>
    <lineage>
        <taxon>Bacteria</taxon>
        <taxon>Bacillati</taxon>
        <taxon>Actinomycetota</taxon>
        <taxon>Actinomycetes</taxon>
        <taxon>Propionibacteriales</taxon>
        <taxon>Propionibacteriaceae</taxon>
        <taxon>Enemella</taxon>
    </lineage>
</organism>
<gene>
    <name evidence="2" type="ORF">CGZ93_06305</name>
</gene>
<dbReference type="InterPro" id="IPR038694">
    <property type="entry name" value="DUF427_sf"/>
</dbReference>
<evidence type="ECO:0000259" key="1">
    <source>
        <dbReference type="Pfam" id="PF04248"/>
    </source>
</evidence>
<name>A0A255H6H3_9ACTN</name>
<comment type="caution">
    <text evidence="2">The sequence shown here is derived from an EMBL/GenBank/DDBJ whole genome shotgun (WGS) entry which is preliminary data.</text>
</comment>
<accession>A0A255H6H3</accession>
<keyword evidence="3" id="KW-1185">Reference proteome</keyword>
<dbReference type="OrthoDB" id="285364at2"/>
<reference evidence="2 3" key="1">
    <citation type="submission" date="2017-07" db="EMBL/GenBank/DDBJ databases">
        <title>Draft whole genome sequences of clinical Proprionibacteriaceae strains.</title>
        <authorList>
            <person name="Bernier A.-M."/>
            <person name="Bernard K."/>
            <person name="Domingo M.-C."/>
        </authorList>
    </citation>
    <scope>NUCLEOTIDE SEQUENCE [LARGE SCALE GENOMIC DNA]</scope>
    <source>
        <strain evidence="2 3">NML 130396</strain>
    </source>
</reference>
<sequence>MRDHLEPGPEHPITVLPLDGPVVVTRKGRTIARSTAALRLAEAGYPVVIYIPRADVDQSVLTRSEHTTHCPYKGDAAYFDLADGDERIDQVAWSYEDPWPAVEAIRGHLAFYPDRVDISSST</sequence>
<dbReference type="Pfam" id="PF04248">
    <property type="entry name" value="NTP_transf_9"/>
    <property type="match status" value="1"/>
</dbReference>
<proteinExistence type="predicted"/>
<dbReference type="EMBL" id="NMVQ01000008">
    <property type="protein sequence ID" value="OYO23072.1"/>
    <property type="molecule type" value="Genomic_DNA"/>
</dbReference>
<feature type="domain" description="DUF427" evidence="1">
    <location>
        <begin position="23"/>
        <end position="114"/>
    </location>
</feature>
<dbReference type="InterPro" id="IPR007361">
    <property type="entry name" value="DUF427"/>
</dbReference>
<evidence type="ECO:0000313" key="3">
    <source>
        <dbReference type="Proteomes" id="UP000216311"/>
    </source>
</evidence>
<dbReference type="PANTHER" id="PTHR34310">
    <property type="entry name" value="DUF427 DOMAIN PROTEIN (AFU_ORTHOLOGUE AFUA_3G02220)"/>
    <property type="match status" value="1"/>
</dbReference>
<dbReference type="Gene3D" id="2.170.150.40">
    <property type="entry name" value="Domain of unknown function (DUF427)"/>
    <property type="match status" value="1"/>
</dbReference>